<evidence type="ECO:0000256" key="5">
    <source>
        <dbReference type="ARBA" id="ARBA00022989"/>
    </source>
</evidence>
<evidence type="ECO:0000256" key="11">
    <source>
        <dbReference type="ARBA" id="ARBA00048701"/>
    </source>
</evidence>
<evidence type="ECO:0000256" key="7">
    <source>
        <dbReference type="ARBA" id="ARBA00047368"/>
    </source>
</evidence>
<feature type="transmembrane region" description="Helical" evidence="17">
    <location>
        <begin position="155"/>
        <end position="175"/>
    </location>
</feature>
<comment type="similarity">
    <text evidence="3">Belongs to the AIG1 family.</text>
</comment>
<evidence type="ECO:0000256" key="2">
    <source>
        <dbReference type="ARBA" id="ARBA00004127"/>
    </source>
</evidence>
<protein>
    <submittedName>
        <fullName evidence="19">FAR-17a/AIG1-like protein</fullName>
    </submittedName>
</protein>
<evidence type="ECO:0000256" key="12">
    <source>
        <dbReference type="ARBA" id="ARBA00048800"/>
    </source>
</evidence>
<dbReference type="InterPro" id="IPR006838">
    <property type="entry name" value="ADTRP_AIG1"/>
</dbReference>
<keyword evidence="5 17" id="KW-1133">Transmembrane helix</keyword>
<evidence type="ECO:0000313" key="19">
    <source>
        <dbReference type="WBParaSite" id="SPAL_0001518200.1"/>
    </source>
</evidence>
<proteinExistence type="inferred from homology"/>
<dbReference type="AlphaFoldDB" id="A0A0N5CBB9"/>
<evidence type="ECO:0000256" key="17">
    <source>
        <dbReference type="SAM" id="Phobius"/>
    </source>
</evidence>
<feature type="transmembrane region" description="Helical" evidence="17">
    <location>
        <begin position="84"/>
        <end position="104"/>
    </location>
</feature>
<feature type="transmembrane region" description="Helical" evidence="17">
    <location>
        <begin position="124"/>
        <end position="143"/>
    </location>
</feature>
<dbReference type="PANTHER" id="PTHR10989:SF23">
    <property type="entry name" value="FAR-17A_AIG1-LIKE PROTEIN"/>
    <property type="match status" value="1"/>
</dbReference>
<comment type="catalytic activity">
    <reaction evidence="16">
        <text>12-(9Z-hexadecenoyloxy)-octadecanoate + H2O = 12-hydroxyoctadecanoate + (9Z)-hexadecenoate + H(+)</text>
        <dbReference type="Rhea" id="RHEA:52072"/>
        <dbReference type="ChEBI" id="CHEBI:15377"/>
        <dbReference type="ChEBI" id="CHEBI:15378"/>
        <dbReference type="ChEBI" id="CHEBI:32372"/>
        <dbReference type="ChEBI" id="CHEBI:84201"/>
        <dbReference type="ChEBI" id="CHEBI:136312"/>
    </reaction>
    <physiologicalReaction direction="left-to-right" evidence="16">
        <dbReference type="Rhea" id="RHEA:52073"/>
    </physiologicalReaction>
</comment>
<accession>A0A0N5CBB9</accession>
<evidence type="ECO:0000256" key="14">
    <source>
        <dbReference type="ARBA" id="ARBA00049296"/>
    </source>
</evidence>
<evidence type="ECO:0000256" key="9">
    <source>
        <dbReference type="ARBA" id="ARBA00047863"/>
    </source>
</evidence>
<dbReference type="GO" id="GO:0012505">
    <property type="term" value="C:endomembrane system"/>
    <property type="evidence" value="ECO:0007669"/>
    <property type="project" value="UniProtKB-SubCell"/>
</dbReference>
<feature type="transmembrane region" description="Helical" evidence="17">
    <location>
        <begin position="187"/>
        <end position="214"/>
    </location>
</feature>
<keyword evidence="18" id="KW-1185">Reference proteome</keyword>
<dbReference type="Pfam" id="PF04750">
    <property type="entry name" value="Far-17a_AIG1"/>
    <property type="match status" value="1"/>
</dbReference>
<comment type="catalytic activity">
    <reaction evidence="7">
        <text>12-hexadecanoyloxy-octadecanoate + H2O = 12-hydroxyoctadecanoate + hexadecanoate + H(+)</text>
        <dbReference type="Rhea" id="RHEA:52056"/>
        <dbReference type="ChEBI" id="CHEBI:7896"/>
        <dbReference type="ChEBI" id="CHEBI:15377"/>
        <dbReference type="ChEBI" id="CHEBI:15378"/>
        <dbReference type="ChEBI" id="CHEBI:83677"/>
        <dbReference type="ChEBI" id="CHEBI:84201"/>
    </reaction>
    <physiologicalReaction direction="left-to-right" evidence="7">
        <dbReference type="Rhea" id="RHEA:52057"/>
    </physiologicalReaction>
</comment>
<comment type="subcellular location">
    <subcellularLocation>
        <location evidence="2">Endomembrane system</location>
        <topology evidence="2">Multi-pass membrane protein</topology>
    </subcellularLocation>
</comment>
<reference evidence="19" key="1">
    <citation type="submission" date="2017-02" db="UniProtKB">
        <authorList>
            <consortium name="WormBaseParasite"/>
        </authorList>
    </citation>
    <scope>IDENTIFICATION</scope>
</reference>
<evidence type="ECO:0000256" key="8">
    <source>
        <dbReference type="ARBA" id="ARBA00047427"/>
    </source>
</evidence>
<comment type="catalytic activity">
    <reaction evidence="1">
        <text>9-(9Z-hexadecenoyloxy)-octadecanoate + H2O = (9Z)-hexadecenoate + 9-hydroxy-octadecanoate + H(+)</text>
        <dbReference type="Rhea" id="RHEA:52068"/>
        <dbReference type="ChEBI" id="CHEBI:15377"/>
        <dbReference type="ChEBI" id="CHEBI:15378"/>
        <dbReference type="ChEBI" id="CHEBI:32372"/>
        <dbReference type="ChEBI" id="CHEBI:136286"/>
        <dbReference type="ChEBI" id="CHEBI:136309"/>
    </reaction>
    <physiologicalReaction direction="left-to-right" evidence="1">
        <dbReference type="Rhea" id="RHEA:52069"/>
    </physiologicalReaction>
</comment>
<dbReference type="WBParaSite" id="SPAL_0001518200.1">
    <property type="protein sequence ID" value="SPAL_0001518200.1"/>
    <property type="gene ID" value="SPAL_0001518200"/>
</dbReference>
<feature type="transmembrane region" description="Helical" evidence="17">
    <location>
        <begin position="50"/>
        <end position="72"/>
    </location>
</feature>
<organism evidence="18 19">
    <name type="scientific">Strongyloides papillosus</name>
    <name type="common">Intestinal threadworm</name>
    <dbReference type="NCBI Taxonomy" id="174720"/>
    <lineage>
        <taxon>Eukaryota</taxon>
        <taxon>Metazoa</taxon>
        <taxon>Ecdysozoa</taxon>
        <taxon>Nematoda</taxon>
        <taxon>Chromadorea</taxon>
        <taxon>Rhabditida</taxon>
        <taxon>Tylenchina</taxon>
        <taxon>Panagrolaimomorpha</taxon>
        <taxon>Strongyloidoidea</taxon>
        <taxon>Strongyloididae</taxon>
        <taxon>Strongyloides</taxon>
    </lineage>
</organism>
<keyword evidence="4 17" id="KW-0812">Transmembrane</keyword>
<comment type="catalytic activity">
    <reaction evidence="11">
        <text>12-(9Z-octadecenoyloxy)-octadecanoate + H2O = 12-hydroxyoctadecanoate + (9Z)-octadecenoate + H(+)</text>
        <dbReference type="Rhea" id="RHEA:52060"/>
        <dbReference type="ChEBI" id="CHEBI:15377"/>
        <dbReference type="ChEBI" id="CHEBI:15378"/>
        <dbReference type="ChEBI" id="CHEBI:30823"/>
        <dbReference type="ChEBI" id="CHEBI:84201"/>
        <dbReference type="ChEBI" id="CHEBI:136302"/>
    </reaction>
    <physiologicalReaction direction="left-to-right" evidence="11">
        <dbReference type="Rhea" id="RHEA:52061"/>
    </physiologicalReaction>
</comment>
<evidence type="ECO:0000256" key="15">
    <source>
        <dbReference type="ARBA" id="ARBA00049322"/>
    </source>
</evidence>
<dbReference type="GO" id="GO:0016020">
    <property type="term" value="C:membrane"/>
    <property type="evidence" value="ECO:0007669"/>
    <property type="project" value="InterPro"/>
</dbReference>
<keyword evidence="6 17" id="KW-0472">Membrane</keyword>
<dbReference type="Proteomes" id="UP000046392">
    <property type="component" value="Unplaced"/>
</dbReference>
<dbReference type="PANTHER" id="PTHR10989">
    <property type="entry name" value="ANDROGEN-INDUCED PROTEIN 1-RELATED"/>
    <property type="match status" value="1"/>
</dbReference>
<feature type="transmembrane region" description="Helical" evidence="17">
    <location>
        <begin position="12"/>
        <end position="30"/>
    </location>
</feature>
<evidence type="ECO:0000256" key="4">
    <source>
        <dbReference type="ARBA" id="ARBA00022692"/>
    </source>
</evidence>
<comment type="catalytic activity">
    <reaction evidence="12">
        <text>9-(9Z-octadecenoyloxy)-octadecanoate + H2O = 9-hydroxy-octadecanoate + (9Z)-octadecenoate + H(+)</text>
        <dbReference type="Rhea" id="RHEA:52048"/>
        <dbReference type="ChEBI" id="CHEBI:15377"/>
        <dbReference type="ChEBI" id="CHEBI:15378"/>
        <dbReference type="ChEBI" id="CHEBI:30823"/>
        <dbReference type="ChEBI" id="CHEBI:136282"/>
        <dbReference type="ChEBI" id="CHEBI:136286"/>
    </reaction>
    <physiologicalReaction direction="left-to-right" evidence="12">
        <dbReference type="Rhea" id="RHEA:52049"/>
    </physiologicalReaction>
</comment>
<evidence type="ECO:0000256" key="13">
    <source>
        <dbReference type="ARBA" id="ARBA00049221"/>
    </source>
</evidence>
<comment type="catalytic activity">
    <reaction evidence="14">
        <text>13-(9Z-octadecenoyloxy)-octadecanoate + H2O = 13-hydroxy-octadecanoate + (9Z)-octadecenoate + H(+)</text>
        <dbReference type="Rhea" id="RHEA:52064"/>
        <dbReference type="ChEBI" id="CHEBI:15377"/>
        <dbReference type="ChEBI" id="CHEBI:15378"/>
        <dbReference type="ChEBI" id="CHEBI:30823"/>
        <dbReference type="ChEBI" id="CHEBI:136303"/>
        <dbReference type="ChEBI" id="CHEBI:136304"/>
    </reaction>
    <physiologicalReaction direction="left-to-right" evidence="14">
        <dbReference type="Rhea" id="RHEA:52065"/>
    </physiologicalReaction>
</comment>
<evidence type="ECO:0000256" key="1">
    <source>
        <dbReference type="ARBA" id="ARBA00000923"/>
    </source>
</evidence>
<evidence type="ECO:0000256" key="3">
    <source>
        <dbReference type="ARBA" id="ARBA00009300"/>
    </source>
</evidence>
<evidence type="ECO:0000256" key="10">
    <source>
        <dbReference type="ARBA" id="ARBA00048680"/>
    </source>
</evidence>
<comment type="catalytic activity">
    <reaction evidence="8">
        <text>13-octadecanoyloxy-octadecanoate + H2O = 13-hydroxy-octadecanoate + octadecanoate + H(+)</text>
        <dbReference type="Rhea" id="RHEA:52084"/>
        <dbReference type="ChEBI" id="CHEBI:15377"/>
        <dbReference type="ChEBI" id="CHEBI:15378"/>
        <dbReference type="ChEBI" id="CHEBI:25629"/>
        <dbReference type="ChEBI" id="CHEBI:136304"/>
        <dbReference type="ChEBI" id="CHEBI:136335"/>
    </reaction>
    <physiologicalReaction direction="left-to-right" evidence="8">
        <dbReference type="Rhea" id="RHEA:52085"/>
    </physiologicalReaction>
</comment>
<comment type="catalytic activity">
    <reaction evidence="15">
        <text>13-(9Z-hexadecenoyloxy)-octadecanoate + H2O = 13-hydroxy-octadecanoate + (9Z)-hexadecenoate + H(+)</text>
        <dbReference type="Rhea" id="RHEA:52076"/>
        <dbReference type="ChEBI" id="CHEBI:15377"/>
        <dbReference type="ChEBI" id="CHEBI:15378"/>
        <dbReference type="ChEBI" id="CHEBI:32372"/>
        <dbReference type="ChEBI" id="CHEBI:136304"/>
        <dbReference type="ChEBI" id="CHEBI:136315"/>
    </reaction>
    <physiologicalReaction direction="left-to-right" evidence="15">
        <dbReference type="Rhea" id="RHEA:52077"/>
    </physiologicalReaction>
</comment>
<evidence type="ECO:0000313" key="18">
    <source>
        <dbReference type="Proteomes" id="UP000046392"/>
    </source>
</evidence>
<comment type="catalytic activity">
    <reaction evidence="10">
        <text>12-octadecanoyloxy-octadecanoate + H2O = 12-hydroxyoctadecanoate + octadecanoate + H(+)</text>
        <dbReference type="Rhea" id="RHEA:52080"/>
        <dbReference type="ChEBI" id="CHEBI:15377"/>
        <dbReference type="ChEBI" id="CHEBI:15378"/>
        <dbReference type="ChEBI" id="CHEBI:25629"/>
        <dbReference type="ChEBI" id="CHEBI:84201"/>
        <dbReference type="ChEBI" id="CHEBI:136330"/>
    </reaction>
    <physiologicalReaction direction="left-to-right" evidence="10">
        <dbReference type="Rhea" id="RHEA:52081"/>
    </physiologicalReaction>
</comment>
<name>A0A0N5CBB9_STREA</name>
<sequence>MIFSPVDRMPQTLICLFFLINTVIWSYSLYYDIYILTHLYVNSWSEKLVMLTNINFLILTIHSYVILITILLPKINFLTKFRDFTFHTIIFPVAILTSLMFWGLYMINPELVMPSWAYEQIPEWINHVTHSYPFITVTLEIMLLKHKIPSSMKNATLLTLTAFTGYILILVHFYLTYNVWLYPIFHYISPFSTISILMSAAVLMVALSNVAIYLSKNIHSTSFPQKNKKNV</sequence>
<evidence type="ECO:0000256" key="6">
    <source>
        <dbReference type="ARBA" id="ARBA00023136"/>
    </source>
</evidence>
<comment type="catalytic activity">
    <reaction evidence="13">
        <text>9-octadecanoyloxy-octadecanoate + H2O = 9-hydroxy-octadecanoate + octadecanoate + H(+)</text>
        <dbReference type="Rhea" id="RHEA:52096"/>
        <dbReference type="ChEBI" id="CHEBI:15377"/>
        <dbReference type="ChEBI" id="CHEBI:15378"/>
        <dbReference type="ChEBI" id="CHEBI:25629"/>
        <dbReference type="ChEBI" id="CHEBI:136286"/>
        <dbReference type="ChEBI" id="CHEBI:136373"/>
    </reaction>
    <physiologicalReaction direction="left-to-right" evidence="13">
        <dbReference type="Rhea" id="RHEA:52097"/>
    </physiologicalReaction>
</comment>
<comment type="catalytic activity">
    <reaction evidence="9">
        <text>9-hexadecanoyloxy-octadecanoate + H2O = 9-hydroxy-octadecanoate + hexadecanoate + H(+)</text>
        <dbReference type="Rhea" id="RHEA:52052"/>
        <dbReference type="ChEBI" id="CHEBI:7896"/>
        <dbReference type="ChEBI" id="CHEBI:15377"/>
        <dbReference type="ChEBI" id="CHEBI:15378"/>
        <dbReference type="ChEBI" id="CHEBI:83670"/>
        <dbReference type="ChEBI" id="CHEBI:136286"/>
    </reaction>
    <physiologicalReaction direction="left-to-right" evidence="9">
        <dbReference type="Rhea" id="RHEA:52053"/>
    </physiologicalReaction>
</comment>
<evidence type="ECO:0000256" key="16">
    <source>
        <dbReference type="ARBA" id="ARBA00049428"/>
    </source>
</evidence>